<proteinExistence type="predicted"/>
<gene>
    <name evidence="3" type="ORF">PGLA2088_LOCUS14341</name>
</gene>
<feature type="non-terminal residue" evidence="3">
    <location>
        <position position="457"/>
    </location>
</feature>
<evidence type="ECO:0000313" key="4">
    <source>
        <dbReference type="Proteomes" id="UP000626109"/>
    </source>
</evidence>
<comment type="caution">
    <text evidence="3">The sequence shown here is derived from an EMBL/GenBank/DDBJ whole genome shotgun (WGS) entry which is preliminary data.</text>
</comment>
<dbReference type="AlphaFoldDB" id="A0A813J089"/>
<feature type="region of interest" description="Disordered" evidence="2">
    <location>
        <begin position="409"/>
        <end position="435"/>
    </location>
</feature>
<dbReference type="EMBL" id="CAJNNW010017421">
    <property type="protein sequence ID" value="CAE8660925.1"/>
    <property type="molecule type" value="Genomic_DNA"/>
</dbReference>
<feature type="region of interest" description="Disordered" evidence="2">
    <location>
        <begin position="27"/>
        <end position="71"/>
    </location>
</feature>
<name>A0A813J089_POLGL</name>
<evidence type="ECO:0000256" key="1">
    <source>
        <dbReference type="SAM" id="Coils"/>
    </source>
</evidence>
<evidence type="ECO:0000256" key="2">
    <source>
        <dbReference type="SAM" id="MobiDB-lite"/>
    </source>
</evidence>
<keyword evidence="1" id="KW-0175">Coiled coil</keyword>
<protein>
    <submittedName>
        <fullName evidence="3">Uncharacterized protein</fullName>
    </submittedName>
</protein>
<reference evidence="3" key="1">
    <citation type="submission" date="2021-02" db="EMBL/GenBank/DDBJ databases">
        <authorList>
            <person name="Dougan E. K."/>
            <person name="Rhodes N."/>
            <person name="Thang M."/>
            <person name="Chan C."/>
        </authorList>
    </citation>
    <scope>NUCLEOTIDE SEQUENCE</scope>
</reference>
<accession>A0A813J089</accession>
<evidence type="ECO:0000313" key="3">
    <source>
        <dbReference type="EMBL" id="CAE8660925.1"/>
    </source>
</evidence>
<dbReference type="Proteomes" id="UP000626109">
    <property type="component" value="Unassembled WGS sequence"/>
</dbReference>
<organism evidence="3 4">
    <name type="scientific">Polarella glacialis</name>
    <name type="common">Dinoflagellate</name>
    <dbReference type="NCBI Taxonomy" id="89957"/>
    <lineage>
        <taxon>Eukaryota</taxon>
        <taxon>Sar</taxon>
        <taxon>Alveolata</taxon>
        <taxon>Dinophyceae</taxon>
        <taxon>Suessiales</taxon>
        <taxon>Suessiaceae</taxon>
        <taxon>Polarella</taxon>
    </lineage>
</organism>
<feature type="coiled-coil region" evidence="1">
    <location>
        <begin position="115"/>
        <end position="156"/>
    </location>
</feature>
<sequence>MASATTERLARGLAELRHAVQALQAKSRSQEVLLSDLGERARPRLTTPRSGKSGWVTPPTLAGGSSEPDFRSQFWPQELASLRSRVELLEETRPTEAPGIAAEAAKAEAKASAEVAELRASTEAHSQRFAELQRQLEQQAQVFQQQHQQYQQYQQQQQPTITTPTTTANHHQQVVEQRLTELEASLTGQRRLAEEAMARLRAEVTMAVKLVKVDGARLEGALEAKLEELELQIARRSGSWSARAPSLGGPLNALEQAAAEADSAAKLRQQLREGLGRLGERQLGFDLQVSNITAGLRACGEEQERLAREALGSQSCAERLELQLGDAATMRNVWEQGLELQLREATEGRLGLAAGFTALEARLDAAAAEAQKVTAEAAAEHRRLGADLQERLELRIEAVSAGLAEQQQQQQQKQQQQQQQHQQQHQQQQQQQQEQQQQQQQQQQQEQQQQQQQQQQQ</sequence>